<gene>
    <name evidence="7" type="ORF">SAMN04488563_1785</name>
</gene>
<evidence type="ECO:0000313" key="8">
    <source>
        <dbReference type="Proteomes" id="UP000182977"/>
    </source>
</evidence>
<evidence type="ECO:0000256" key="1">
    <source>
        <dbReference type="ARBA" id="ARBA00004651"/>
    </source>
</evidence>
<name>A0A1H2IJR3_9ACTN</name>
<evidence type="ECO:0000256" key="3">
    <source>
        <dbReference type="ARBA" id="ARBA00022989"/>
    </source>
</evidence>
<dbReference type="Pfam" id="PF07690">
    <property type="entry name" value="MFS_1"/>
    <property type="match status" value="1"/>
</dbReference>
<organism evidence="7 8">
    <name type="scientific">Jiangella alkaliphila</name>
    <dbReference type="NCBI Taxonomy" id="419479"/>
    <lineage>
        <taxon>Bacteria</taxon>
        <taxon>Bacillati</taxon>
        <taxon>Actinomycetota</taxon>
        <taxon>Actinomycetes</taxon>
        <taxon>Jiangellales</taxon>
        <taxon>Jiangellaceae</taxon>
        <taxon>Jiangella</taxon>
    </lineage>
</organism>
<dbReference type="Proteomes" id="UP000182977">
    <property type="component" value="Chromosome I"/>
</dbReference>
<dbReference type="SUPFAM" id="SSF103473">
    <property type="entry name" value="MFS general substrate transporter"/>
    <property type="match status" value="1"/>
</dbReference>
<dbReference type="GO" id="GO:0005886">
    <property type="term" value="C:plasma membrane"/>
    <property type="evidence" value="ECO:0007669"/>
    <property type="project" value="UniProtKB-SubCell"/>
</dbReference>
<dbReference type="InterPro" id="IPR020846">
    <property type="entry name" value="MFS_dom"/>
</dbReference>
<dbReference type="Gene3D" id="1.20.1250.20">
    <property type="entry name" value="MFS general substrate transporter like domains"/>
    <property type="match status" value="2"/>
</dbReference>
<feature type="transmembrane region" description="Helical" evidence="5">
    <location>
        <begin position="217"/>
        <end position="238"/>
    </location>
</feature>
<dbReference type="PANTHER" id="PTHR23542:SF1">
    <property type="entry name" value="MAJOR FACILITATOR SUPERFAMILY (MFS) PROFILE DOMAIN-CONTAINING PROTEIN"/>
    <property type="match status" value="1"/>
</dbReference>
<evidence type="ECO:0000256" key="4">
    <source>
        <dbReference type="ARBA" id="ARBA00023136"/>
    </source>
</evidence>
<protein>
    <submittedName>
        <fullName evidence="7">Predicted arabinose efflux permease, MFS family</fullName>
    </submittedName>
</protein>
<feature type="transmembrane region" description="Helical" evidence="5">
    <location>
        <begin position="286"/>
        <end position="303"/>
    </location>
</feature>
<dbReference type="PANTHER" id="PTHR23542">
    <property type="match status" value="1"/>
</dbReference>
<reference evidence="8" key="1">
    <citation type="submission" date="2016-10" db="EMBL/GenBank/DDBJ databases">
        <authorList>
            <person name="Varghese N."/>
            <person name="Submissions S."/>
        </authorList>
    </citation>
    <scope>NUCLEOTIDE SEQUENCE [LARGE SCALE GENOMIC DNA]</scope>
    <source>
        <strain evidence="8">DSM 45079</strain>
    </source>
</reference>
<evidence type="ECO:0000313" key="7">
    <source>
        <dbReference type="EMBL" id="SDU44407.1"/>
    </source>
</evidence>
<evidence type="ECO:0000256" key="5">
    <source>
        <dbReference type="SAM" id="Phobius"/>
    </source>
</evidence>
<feature type="transmembrane region" description="Helical" evidence="5">
    <location>
        <begin position="309"/>
        <end position="332"/>
    </location>
</feature>
<feature type="transmembrane region" description="Helical" evidence="5">
    <location>
        <begin position="48"/>
        <end position="68"/>
    </location>
</feature>
<dbReference type="OrthoDB" id="9180256at2"/>
<dbReference type="EMBL" id="LT629791">
    <property type="protein sequence ID" value="SDU44407.1"/>
    <property type="molecule type" value="Genomic_DNA"/>
</dbReference>
<accession>A0A1H2IJR3</accession>
<sequence>MSPIASYRRLLSLAGLGYVVVAFLGRLPLAMSQLGTLLLVSDATGRYAAGGLAAGALAVANAVGAPLAGSIADRVGQRPVVLAQSLTAGVALAALVAAVHADACTPALIGAAAVAGFTMPQVGPLARVRWRPITHRTGSAQPRLVDAAFSYEGAADEASFVLGPALVGLGAVALSPSGALLAAAALLVVFGSWFALHSTARLTHALRASAAAHGGSFVTVAFLTLCLAQLLIGVIFGATQTGTTALATAEGTPGMAGLVHSLLGAGSVLAGLATAALPARFGYDRRILVFAIGLVVLSSPLLLTGSLAALVPVVLVLGLAVAPYMISVFAAAERQVPATRVGAAMTLLAGATGIGYAIGSGVAGRLADLGGHRPAFAVTVTAAALAVVLAVVRLRTQRRQEADGVTTPGELAATSPG</sequence>
<keyword evidence="4 5" id="KW-0472">Membrane</keyword>
<dbReference type="STRING" id="419479.SAMN04488563_1785"/>
<keyword evidence="3 5" id="KW-1133">Transmembrane helix</keyword>
<dbReference type="AlphaFoldDB" id="A0A1H2IJR3"/>
<feature type="transmembrane region" description="Helical" evidence="5">
    <location>
        <begin position="80"/>
        <end position="101"/>
    </location>
</feature>
<dbReference type="GO" id="GO:0022857">
    <property type="term" value="F:transmembrane transporter activity"/>
    <property type="evidence" value="ECO:0007669"/>
    <property type="project" value="InterPro"/>
</dbReference>
<dbReference type="PROSITE" id="PS50850">
    <property type="entry name" value="MFS"/>
    <property type="match status" value="1"/>
</dbReference>
<feature type="transmembrane region" description="Helical" evidence="5">
    <location>
        <begin position="258"/>
        <end position="279"/>
    </location>
</feature>
<keyword evidence="8" id="KW-1185">Reference proteome</keyword>
<comment type="subcellular location">
    <subcellularLocation>
        <location evidence="1">Cell membrane</location>
        <topology evidence="1">Multi-pass membrane protein</topology>
    </subcellularLocation>
</comment>
<keyword evidence="2 5" id="KW-0812">Transmembrane</keyword>
<feature type="transmembrane region" description="Helical" evidence="5">
    <location>
        <begin position="344"/>
        <end position="363"/>
    </location>
</feature>
<feature type="transmembrane region" description="Helical" evidence="5">
    <location>
        <begin position="178"/>
        <end position="196"/>
    </location>
</feature>
<dbReference type="InterPro" id="IPR011701">
    <property type="entry name" value="MFS"/>
</dbReference>
<dbReference type="InterPro" id="IPR036259">
    <property type="entry name" value="MFS_trans_sf"/>
</dbReference>
<feature type="domain" description="Major facilitator superfamily (MFS) profile" evidence="6">
    <location>
        <begin position="221"/>
        <end position="417"/>
    </location>
</feature>
<dbReference type="RefSeq" id="WP_046771825.1">
    <property type="nucleotide sequence ID" value="NZ_LBMC01000051.1"/>
</dbReference>
<evidence type="ECO:0000256" key="2">
    <source>
        <dbReference type="ARBA" id="ARBA00022692"/>
    </source>
</evidence>
<evidence type="ECO:0000259" key="6">
    <source>
        <dbReference type="PROSITE" id="PS50850"/>
    </source>
</evidence>
<proteinExistence type="predicted"/>
<feature type="transmembrane region" description="Helical" evidence="5">
    <location>
        <begin position="375"/>
        <end position="392"/>
    </location>
</feature>